<comment type="caution">
    <text evidence="1">The sequence shown here is derived from an EMBL/GenBank/DDBJ whole genome shotgun (WGS) entry which is preliminary data.</text>
</comment>
<organism evidence="1 2">
    <name type="scientific">Candidatus Onthovivens merdipullorum</name>
    <dbReference type="NCBI Taxonomy" id="2840889"/>
    <lineage>
        <taxon>Bacteria</taxon>
        <taxon>Bacillati</taxon>
        <taxon>Bacillota</taxon>
        <taxon>Bacilli</taxon>
        <taxon>Bacillales</taxon>
        <taxon>Candidatus Onthovivens</taxon>
    </lineage>
</organism>
<name>A0A9D9GW72_9BACL</name>
<dbReference type="InterPro" id="IPR046348">
    <property type="entry name" value="SIS_dom_sf"/>
</dbReference>
<accession>A0A9D9GW72</accession>
<dbReference type="SUPFAM" id="SSF53697">
    <property type="entry name" value="SIS domain"/>
    <property type="match status" value="1"/>
</dbReference>
<dbReference type="Gene3D" id="3.40.50.10490">
    <property type="entry name" value="Glucose-6-phosphate isomerase like protein, domain 1"/>
    <property type="match status" value="1"/>
</dbReference>
<evidence type="ECO:0000313" key="2">
    <source>
        <dbReference type="Proteomes" id="UP000823613"/>
    </source>
</evidence>
<reference evidence="1" key="1">
    <citation type="submission" date="2020-10" db="EMBL/GenBank/DDBJ databases">
        <authorList>
            <person name="Gilroy R."/>
        </authorList>
    </citation>
    <scope>NUCLEOTIDE SEQUENCE</scope>
    <source>
        <strain evidence="1">11159</strain>
    </source>
</reference>
<dbReference type="GO" id="GO:0097367">
    <property type="term" value="F:carbohydrate derivative binding"/>
    <property type="evidence" value="ECO:0007669"/>
    <property type="project" value="InterPro"/>
</dbReference>
<dbReference type="GO" id="GO:1901135">
    <property type="term" value="P:carbohydrate derivative metabolic process"/>
    <property type="evidence" value="ECO:0007669"/>
    <property type="project" value="InterPro"/>
</dbReference>
<proteinExistence type="predicted"/>
<gene>
    <name evidence="1" type="ORF">IAC58_00550</name>
</gene>
<reference evidence="1" key="2">
    <citation type="journal article" date="2021" name="PeerJ">
        <title>Extensive microbial diversity within the chicken gut microbiome revealed by metagenomics and culture.</title>
        <authorList>
            <person name="Gilroy R."/>
            <person name="Ravi A."/>
            <person name="Getino M."/>
            <person name="Pursley I."/>
            <person name="Horton D.L."/>
            <person name="Alikhan N.F."/>
            <person name="Baker D."/>
            <person name="Gharbi K."/>
            <person name="Hall N."/>
            <person name="Watson M."/>
            <person name="Adriaenssens E.M."/>
            <person name="Foster-Nyarko E."/>
            <person name="Jarju S."/>
            <person name="Secka A."/>
            <person name="Antonio M."/>
            <person name="Oren A."/>
            <person name="Chaudhuri R.R."/>
            <person name="La Ragione R."/>
            <person name="Hildebrand F."/>
            <person name="Pallen M.J."/>
        </authorList>
    </citation>
    <scope>NUCLEOTIDE SEQUENCE</scope>
    <source>
        <strain evidence="1">11159</strain>
    </source>
</reference>
<dbReference type="Proteomes" id="UP000823613">
    <property type="component" value="Unassembled WGS sequence"/>
</dbReference>
<dbReference type="AlphaFoldDB" id="A0A9D9GW72"/>
<dbReference type="EMBL" id="JADIMY010000010">
    <property type="protein sequence ID" value="MBO8427039.1"/>
    <property type="molecule type" value="Genomic_DNA"/>
</dbReference>
<protein>
    <submittedName>
        <fullName evidence="1">SIS domain-containing protein</fullName>
    </submittedName>
</protein>
<sequence length="85" mass="9711">MLYIINTSNLLKKRNIPIIAITKYGTNPLSKIADININHSSIGKGLKTYSTRSRTVQHNITDILFVASSQIRKDKLKAYYKLFNK</sequence>
<evidence type="ECO:0000313" key="1">
    <source>
        <dbReference type="EMBL" id="MBO8427039.1"/>
    </source>
</evidence>